<accession>A0AA39NFU5</accession>
<name>A0AA39NFU5_9AGAR</name>
<gene>
    <name evidence="1" type="ORF">IW261DRAFT_1427284</name>
</gene>
<evidence type="ECO:0000313" key="2">
    <source>
        <dbReference type="Proteomes" id="UP001175227"/>
    </source>
</evidence>
<organism evidence="1 2">
    <name type="scientific">Armillaria novae-zelandiae</name>
    <dbReference type="NCBI Taxonomy" id="153914"/>
    <lineage>
        <taxon>Eukaryota</taxon>
        <taxon>Fungi</taxon>
        <taxon>Dikarya</taxon>
        <taxon>Basidiomycota</taxon>
        <taxon>Agaricomycotina</taxon>
        <taxon>Agaricomycetes</taxon>
        <taxon>Agaricomycetidae</taxon>
        <taxon>Agaricales</taxon>
        <taxon>Marasmiineae</taxon>
        <taxon>Physalacriaceae</taxon>
        <taxon>Armillaria</taxon>
    </lineage>
</organism>
<dbReference type="Proteomes" id="UP001175227">
    <property type="component" value="Unassembled WGS sequence"/>
</dbReference>
<dbReference type="AlphaFoldDB" id="A0AA39NFU5"/>
<sequence>MFEHRRANYYCEDHSVPHRRPTPRRHFAYRPERMPWFHPLLSAPPRRRAYGPSHRFAHISSPHLSDQDYCRSRVVNPEQTNLGKSTRSRQLEVHHVLFDTSVLVRTEEWSDAGLVGQSDQFQPLKGDEGAGKMYRSRFKMRVRHVDFGANSVYDQLQHDPMRRVVADHHFTAAVPGTMEHFPTDLSGTGPHALFSISKAQLEGYPTPIAVVRGSSSHHHHFM</sequence>
<evidence type="ECO:0000313" key="1">
    <source>
        <dbReference type="EMBL" id="KAK0464867.1"/>
    </source>
</evidence>
<dbReference type="EMBL" id="JAUEPR010000096">
    <property type="protein sequence ID" value="KAK0464867.1"/>
    <property type="molecule type" value="Genomic_DNA"/>
</dbReference>
<comment type="caution">
    <text evidence="1">The sequence shown here is derived from an EMBL/GenBank/DDBJ whole genome shotgun (WGS) entry which is preliminary data.</text>
</comment>
<keyword evidence="2" id="KW-1185">Reference proteome</keyword>
<proteinExistence type="predicted"/>
<protein>
    <submittedName>
        <fullName evidence="1">Uncharacterized protein</fullName>
    </submittedName>
</protein>
<reference evidence="1" key="1">
    <citation type="submission" date="2023-06" db="EMBL/GenBank/DDBJ databases">
        <authorList>
            <consortium name="Lawrence Berkeley National Laboratory"/>
            <person name="Ahrendt S."/>
            <person name="Sahu N."/>
            <person name="Indic B."/>
            <person name="Wong-Bajracharya J."/>
            <person name="Merenyi Z."/>
            <person name="Ke H.-M."/>
            <person name="Monk M."/>
            <person name="Kocsube S."/>
            <person name="Drula E."/>
            <person name="Lipzen A."/>
            <person name="Balint B."/>
            <person name="Henrissat B."/>
            <person name="Andreopoulos B."/>
            <person name="Martin F.M."/>
            <person name="Harder C.B."/>
            <person name="Rigling D."/>
            <person name="Ford K.L."/>
            <person name="Foster G.D."/>
            <person name="Pangilinan J."/>
            <person name="Papanicolaou A."/>
            <person name="Barry K."/>
            <person name="LaButti K."/>
            <person name="Viragh M."/>
            <person name="Koriabine M."/>
            <person name="Yan M."/>
            <person name="Riley R."/>
            <person name="Champramary S."/>
            <person name="Plett K.L."/>
            <person name="Tsai I.J."/>
            <person name="Slot J."/>
            <person name="Sipos G."/>
            <person name="Plett J."/>
            <person name="Nagy L.G."/>
            <person name="Grigoriev I.V."/>
        </authorList>
    </citation>
    <scope>NUCLEOTIDE SEQUENCE</scope>
    <source>
        <strain evidence="1">ICMP 16352</strain>
    </source>
</reference>